<dbReference type="AlphaFoldDB" id="A0A9W6EXL4"/>
<reference evidence="1 2" key="1">
    <citation type="journal article" date="2023" name="Commun. Biol.">
        <title>Reorganization of the ancestral sex-determining regions during the evolution of trioecy in Pleodorina starrii.</title>
        <authorList>
            <person name="Takahashi K."/>
            <person name="Suzuki S."/>
            <person name="Kawai-Toyooka H."/>
            <person name="Yamamoto K."/>
            <person name="Hamaji T."/>
            <person name="Ootsuki R."/>
            <person name="Yamaguchi H."/>
            <person name="Kawachi M."/>
            <person name="Higashiyama T."/>
            <person name="Nozaki H."/>
        </authorList>
    </citation>
    <scope>NUCLEOTIDE SEQUENCE [LARGE SCALE GENOMIC DNA]</scope>
    <source>
        <strain evidence="1 2">NIES-4479</strain>
    </source>
</reference>
<evidence type="ECO:0000313" key="1">
    <source>
        <dbReference type="EMBL" id="GLC48822.1"/>
    </source>
</evidence>
<evidence type="ECO:0000313" key="2">
    <source>
        <dbReference type="Proteomes" id="UP001165080"/>
    </source>
</evidence>
<sequence length="187" mass="19273">MAAMGPSTGLHRNAGAESMAGAAARAALTCLDVAPTLLLVSELTLALTHLKASLAALYMHGDTSAAATATASWRPFIAAAALGHAVLHVYYIATWTKPHTRQVVAMSALRSVAERQRRFRPLEVAWYNLGTGFDVATHLMLAAALVSGCAAGSRLVEAIRLGGGEGGWAAAVAGWRGAVARSAAVEL</sequence>
<comment type="caution">
    <text evidence="1">The sequence shown here is derived from an EMBL/GenBank/DDBJ whole genome shotgun (WGS) entry which is preliminary data.</text>
</comment>
<organism evidence="1 2">
    <name type="scientific">Pleodorina starrii</name>
    <dbReference type="NCBI Taxonomy" id="330485"/>
    <lineage>
        <taxon>Eukaryota</taxon>
        <taxon>Viridiplantae</taxon>
        <taxon>Chlorophyta</taxon>
        <taxon>core chlorophytes</taxon>
        <taxon>Chlorophyceae</taxon>
        <taxon>CS clade</taxon>
        <taxon>Chlamydomonadales</taxon>
        <taxon>Volvocaceae</taxon>
        <taxon>Pleodorina</taxon>
    </lineage>
</organism>
<dbReference type="EMBL" id="BRXU01000002">
    <property type="protein sequence ID" value="GLC48822.1"/>
    <property type="molecule type" value="Genomic_DNA"/>
</dbReference>
<protein>
    <submittedName>
        <fullName evidence="1">Uncharacterized protein</fullName>
    </submittedName>
</protein>
<gene>
    <name evidence="1" type="primary">PLEST005846</name>
    <name evidence="1" type="ORF">PLESTB_000152400</name>
</gene>
<proteinExistence type="predicted"/>
<dbReference type="OrthoDB" id="10638726at2759"/>
<dbReference type="Proteomes" id="UP001165080">
    <property type="component" value="Unassembled WGS sequence"/>
</dbReference>
<keyword evidence="2" id="KW-1185">Reference proteome</keyword>
<accession>A0A9W6EXL4</accession>
<name>A0A9W6EXL4_9CHLO</name>